<name>A0A0N1F0U4_9GAMM</name>
<gene>
    <name evidence="1" type="ORF">ADS77_01615</name>
</gene>
<keyword evidence="2" id="KW-1185">Reference proteome</keyword>
<protein>
    <submittedName>
        <fullName evidence="1">Uncharacterized protein</fullName>
    </submittedName>
</protein>
<evidence type="ECO:0000313" key="1">
    <source>
        <dbReference type="EMBL" id="KPH65652.1"/>
    </source>
</evidence>
<evidence type="ECO:0000313" key="2">
    <source>
        <dbReference type="Proteomes" id="UP000037848"/>
    </source>
</evidence>
<dbReference type="EMBL" id="LHPH01000001">
    <property type="protein sequence ID" value="KPH65652.1"/>
    <property type="molecule type" value="Genomic_DNA"/>
</dbReference>
<dbReference type="PATRIC" id="fig|187330.3.peg.341"/>
<reference evidence="1 2" key="1">
    <citation type="submission" date="2015-08" db="EMBL/GenBank/DDBJ databases">
        <title>Draft Genome Sequence of Pseudoalteromonas porphyrae UCD-SED14.</title>
        <authorList>
            <person name="Coil D.A."/>
            <person name="Jospin G."/>
            <person name="Lee R.D."/>
            <person name="Eisen J.A."/>
        </authorList>
    </citation>
    <scope>NUCLEOTIDE SEQUENCE [LARGE SCALE GENOMIC DNA]</scope>
    <source>
        <strain evidence="1 2">UCD-SED14</strain>
    </source>
</reference>
<dbReference type="OrthoDB" id="6312689at2"/>
<accession>A0A0N1F0U4</accession>
<proteinExistence type="predicted"/>
<dbReference type="RefSeq" id="WP_054203912.1">
    <property type="nucleotide sequence ID" value="NZ_LHPH01000001.1"/>
</dbReference>
<sequence length="185" mass="20126">MTIAQHPDIQVPCNEDNFSQTAHFTLLPHTSESWLTFHVNTESSTLLTETLSIEFQNPKGTTPAGLAVKQFAELVVTLDQSVADEWVFYGNGVEYCGAGSNCQYNISTSIDASGKVLTLKVTDVGATYAFAGVDTGNLDKVIEVTQGEDTAYLPISFRYVAKHNSGQIYMSQDPKIVVRRPGATL</sequence>
<organism evidence="1 2">
    <name type="scientific">Pseudoalteromonas porphyrae</name>
    <dbReference type="NCBI Taxonomy" id="187330"/>
    <lineage>
        <taxon>Bacteria</taxon>
        <taxon>Pseudomonadati</taxon>
        <taxon>Pseudomonadota</taxon>
        <taxon>Gammaproteobacteria</taxon>
        <taxon>Alteromonadales</taxon>
        <taxon>Pseudoalteromonadaceae</taxon>
        <taxon>Pseudoalteromonas</taxon>
    </lineage>
</organism>
<dbReference type="Proteomes" id="UP000037848">
    <property type="component" value="Unassembled WGS sequence"/>
</dbReference>
<dbReference type="AlphaFoldDB" id="A0A0N1F0U4"/>
<comment type="caution">
    <text evidence="1">The sequence shown here is derived from an EMBL/GenBank/DDBJ whole genome shotgun (WGS) entry which is preliminary data.</text>
</comment>